<accession>A0ABY7D0N3</accession>
<reference evidence="2" key="1">
    <citation type="submission" date="2022-10" db="EMBL/GenBank/DDBJ databases">
        <title>Puccinia triticina Genome sequencing and assembly.</title>
        <authorList>
            <person name="Li C."/>
        </authorList>
    </citation>
    <scope>NUCLEOTIDE SEQUENCE</scope>
    <source>
        <strain evidence="2">Pt15</strain>
    </source>
</reference>
<evidence type="ECO:0008006" key="4">
    <source>
        <dbReference type="Google" id="ProtNLM"/>
    </source>
</evidence>
<evidence type="ECO:0000256" key="1">
    <source>
        <dbReference type="SAM" id="MobiDB-lite"/>
    </source>
</evidence>
<gene>
    <name evidence="2" type="ORF">PtA15_11A498</name>
</gene>
<feature type="region of interest" description="Disordered" evidence="1">
    <location>
        <begin position="1"/>
        <end position="44"/>
    </location>
</feature>
<dbReference type="Proteomes" id="UP001164743">
    <property type="component" value="Chromosome 11A"/>
</dbReference>
<proteinExistence type="predicted"/>
<dbReference type="EMBL" id="CP110431">
    <property type="protein sequence ID" value="WAQ89807.1"/>
    <property type="molecule type" value="Genomic_DNA"/>
</dbReference>
<dbReference type="RefSeq" id="XP_053025362.1">
    <property type="nucleotide sequence ID" value="XM_053161412.1"/>
</dbReference>
<protein>
    <recommendedName>
        <fullName evidence="4">HTH psq-type domain-containing protein</fullName>
    </recommendedName>
</protein>
<evidence type="ECO:0000313" key="3">
    <source>
        <dbReference type="Proteomes" id="UP001164743"/>
    </source>
</evidence>
<name>A0ABY7D0N3_9BASI</name>
<dbReference type="GeneID" id="77802307"/>
<organism evidence="2 3">
    <name type="scientific">Puccinia triticina</name>
    <dbReference type="NCBI Taxonomy" id="208348"/>
    <lineage>
        <taxon>Eukaryota</taxon>
        <taxon>Fungi</taxon>
        <taxon>Dikarya</taxon>
        <taxon>Basidiomycota</taxon>
        <taxon>Pucciniomycotina</taxon>
        <taxon>Pucciniomycetes</taxon>
        <taxon>Pucciniales</taxon>
        <taxon>Pucciniaceae</taxon>
        <taxon>Puccinia</taxon>
    </lineage>
</organism>
<sequence>MPSSKSGSTGHDPPNSGPDDGEAGPSISNDAAMASELAKHDAEAKRLQAEIELHSSAIQEAHRKMLSSQSLSKAYQNLEKNKKKQKTAKSRSSHQRRPHQPISGDIRNLVERSIFDQNKKQTEVAKDFQISDRQVRRIVSNAREGKPDASLNRRGPKSKITSDILVSILLHLEEDPKSTLSDLAKLVKDEFDVQISTPAIHITLKSVNVTWKTVTPVPRKWNEAAFLQQRHDFVLRRATDVGREIVYVDESGFNSETQASRGYALSGRFFHV</sequence>
<feature type="region of interest" description="Disordered" evidence="1">
    <location>
        <begin position="78"/>
        <end position="109"/>
    </location>
</feature>
<feature type="compositionally biased region" description="Basic residues" evidence="1">
    <location>
        <begin position="81"/>
        <end position="99"/>
    </location>
</feature>
<dbReference type="SUPFAM" id="SSF46689">
    <property type="entry name" value="Homeodomain-like"/>
    <property type="match status" value="1"/>
</dbReference>
<evidence type="ECO:0000313" key="2">
    <source>
        <dbReference type="EMBL" id="WAQ89807.1"/>
    </source>
</evidence>
<keyword evidence="3" id="KW-1185">Reference proteome</keyword>
<dbReference type="InterPro" id="IPR009057">
    <property type="entry name" value="Homeodomain-like_sf"/>
</dbReference>